<dbReference type="RefSeq" id="WP_379792599.1">
    <property type="nucleotide sequence ID" value="NZ_JBHSQB010000009.1"/>
</dbReference>
<organism evidence="2 3">
    <name type="scientific">Flavobacterium qiangtangense</name>
    <dbReference type="NCBI Taxonomy" id="1442595"/>
    <lineage>
        <taxon>Bacteria</taxon>
        <taxon>Pseudomonadati</taxon>
        <taxon>Bacteroidota</taxon>
        <taxon>Flavobacteriia</taxon>
        <taxon>Flavobacteriales</taxon>
        <taxon>Flavobacteriaceae</taxon>
        <taxon>Flavobacterium</taxon>
    </lineage>
</organism>
<accession>A0ABW1PS80</accession>
<name>A0ABW1PS80_9FLAO</name>
<keyword evidence="1" id="KW-0812">Transmembrane</keyword>
<reference evidence="3" key="1">
    <citation type="journal article" date="2019" name="Int. J. Syst. Evol. Microbiol.">
        <title>The Global Catalogue of Microorganisms (GCM) 10K type strain sequencing project: providing services to taxonomists for standard genome sequencing and annotation.</title>
        <authorList>
            <consortium name="The Broad Institute Genomics Platform"/>
            <consortium name="The Broad Institute Genome Sequencing Center for Infectious Disease"/>
            <person name="Wu L."/>
            <person name="Ma J."/>
        </authorList>
    </citation>
    <scope>NUCLEOTIDE SEQUENCE [LARGE SCALE GENOMIC DNA]</scope>
    <source>
        <strain evidence="3">CCUG 49679</strain>
    </source>
</reference>
<keyword evidence="1" id="KW-1133">Transmembrane helix</keyword>
<dbReference type="Proteomes" id="UP001596287">
    <property type="component" value="Unassembled WGS sequence"/>
</dbReference>
<feature type="transmembrane region" description="Helical" evidence="1">
    <location>
        <begin position="121"/>
        <end position="141"/>
    </location>
</feature>
<dbReference type="EMBL" id="JBHSQB010000009">
    <property type="protein sequence ID" value="MFC6097637.1"/>
    <property type="molecule type" value="Genomic_DNA"/>
</dbReference>
<keyword evidence="3" id="KW-1185">Reference proteome</keyword>
<feature type="transmembrane region" description="Helical" evidence="1">
    <location>
        <begin position="85"/>
        <end position="105"/>
    </location>
</feature>
<comment type="caution">
    <text evidence="2">The sequence shown here is derived from an EMBL/GenBank/DDBJ whole genome shotgun (WGS) entry which is preliminary data.</text>
</comment>
<feature type="transmembrane region" description="Helical" evidence="1">
    <location>
        <begin position="7"/>
        <end position="26"/>
    </location>
</feature>
<protein>
    <submittedName>
        <fullName evidence="2">Uncharacterized protein</fullName>
    </submittedName>
</protein>
<evidence type="ECO:0000313" key="2">
    <source>
        <dbReference type="EMBL" id="MFC6097637.1"/>
    </source>
</evidence>
<sequence>MIKSYKFILIIEAVILLLSWFFKPYISFDENRSFGTFQIFILSFLPAIVLGISILFQKIAISVIQSDSGKIHEGFSEEKIWKISFYTNLLFAIVAIIAVMIIWLLKFEIAPVTTYDFSRDMATILLTLLIASFAIGILLVIKKTVWEVNKFVGILMILISILVFLAAVYIPAIGYFYLNKTFGDSVENTVEVSDSADEMTEVADEPDTKDYDFYSFNQKDFSDVETGGYFEKYYDRGTNENAKSQELLALFLSKNLDIRDDQYISEMRYAIMYAQHEDEFSEINDIDEQMGRKPEEIRQAFDSYKPLIYAFLNDKIYFDSNLNLIVEALIASHEDIAETENAEVSMKKINTIMNMGFKGEFPGEYFESLQPFMSEKVLAPLKKNAQKFEEEFEYNYKLNAVWIYSFWGRRFEEKNHEEVFKILQEINLHYQES</sequence>
<evidence type="ECO:0000256" key="1">
    <source>
        <dbReference type="SAM" id="Phobius"/>
    </source>
</evidence>
<gene>
    <name evidence="2" type="ORF">ACFPVY_13350</name>
</gene>
<keyword evidence="1" id="KW-0472">Membrane</keyword>
<feature type="transmembrane region" description="Helical" evidence="1">
    <location>
        <begin position="153"/>
        <end position="178"/>
    </location>
</feature>
<evidence type="ECO:0000313" key="3">
    <source>
        <dbReference type="Proteomes" id="UP001596287"/>
    </source>
</evidence>
<feature type="transmembrane region" description="Helical" evidence="1">
    <location>
        <begin position="38"/>
        <end position="64"/>
    </location>
</feature>
<proteinExistence type="predicted"/>